<feature type="transmembrane region" description="Helical" evidence="1">
    <location>
        <begin position="230"/>
        <end position="253"/>
    </location>
</feature>
<dbReference type="AlphaFoldDB" id="A0A7H9BLG9"/>
<keyword evidence="1" id="KW-0812">Transmembrane</keyword>
<keyword evidence="1" id="KW-0472">Membrane</keyword>
<evidence type="ECO:0000256" key="1">
    <source>
        <dbReference type="SAM" id="Phobius"/>
    </source>
</evidence>
<feature type="transmembrane region" description="Helical" evidence="1">
    <location>
        <begin position="48"/>
        <end position="68"/>
    </location>
</feature>
<dbReference type="RefSeq" id="WP_179358341.1">
    <property type="nucleotide sequence ID" value="NZ_CP058627.1"/>
</dbReference>
<sequence>MSSSQTELTNQLSREIMSNIILRKPEQDGFIKARNACSQWANNHQAEIGVVEMAFGAGLIAWGVHNGFIDIGRDIVGSKLADLGGSISAGIGAIAGPLIANTILKSVFIGGVTCIQGVTLVPAIPIIALAGGSAAILGMFGYTTSGLASKFLETDFADFVKDASIVAVGLALLVDGARRVIGDDRVQTVVSEIKNGVLKLSQNAGEIGVSSMDDFQKIIKELRQSPSGSVSAGAGMAAGAAVGGSLATGSVAVLGSHGLGALALSLGIVSAPVWPIVAGGAAGLAAGVAAWKGIKHLKSTRNDDYPPLLLGAPNEDDK</sequence>
<keyword evidence="1" id="KW-1133">Transmembrane helix</keyword>
<name>A0A7H9BLG9_9NEIS</name>
<feature type="transmembrane region" description="Helical" evidence="1">
    <location>
        <begin position="273"/>
        <end position="291"/>
    </location>
</feature>
<protein>
    <submittedName>
        <fullName evidence="2">Uncharacterized protein</fullName>
    </submittedName>
</protein>
<proteinExistence type="predicted"/>
<reference evidence="2 3" key="1">
    <citation type="submission" date="2020-07" db="EMBL/GenBank/DDBJ databases">
        <title>Complete genome sequence of Chitinibacter sp. 2T18.</title>
        <authorList>
            <person name="Bae J.-W."/>
            <person name="Choi J.-W."/>
        </authorList>
    </citation>
    <scope>NUCLEOTIDE SEQUENCE [LARGE SCALE GENOMIC DNA]</scope>
    <source>
        <strain evidence="2 3">2T18</strain>
    </source>
</reference>
<gene>
    <name evidence="2" type="ORF">HQ393_08395</name>
</gene>
<dbReference type="Proteomes" id="UP000509597">
    <property type="component" value="Chromosome"/>
</dbReference>
<keyword evidence="3" id="KW-1185">Reference proteome</keyword>
<feature type="transmembrane region" description="Helical" evidence="1">
    <location>
        <begin position="120"/>
        <end position="142"/>
    </location>
</feature>
<evidence type="ECO:0000313" key="3">
    <source>
        <dbReference type="Proteomes" id="UP000509597"/>
    </source>
</evidence>
<dbReference type="KEGG" id="chiz:HQ393_08395"/>
<organism evidence="2 3">
    <name type="scientific">Chitinibacter bivalviorum</name>
    <dbReference type="NCBI Taxonomy" id="2739434"/>
    <lineage>
        <taxon>Bacteria</taxon>
        <taxon>Pseudomonadati</taxon>
        <taxon>Pseudomonadota</taxon>
        <taxon>Betaproteobacteria</taxon>
        <taxon>Neisseriales</taxon>
        <taxon>Chitinibacteraceae</taxon>
        <taxon>Chitinibacter</taxon>
    </lineage>
</organism>
<dbReference type="EMBL" id="CP058627">
    <property type="protein sequence ID" value="QLG88264.1"/>
    <property type="molecule type" value="Genomic_DNA"/>
</dbReference>
<feature type="transmembrane region" description="Helical" evidence="1">
    <location>
        <begin position="80"/>
        <end position="100"/>
    </location>
</feature>
<accession>A0A7H9BLG9</accession>
<evidence type="ECO:0000313" key="2">
    <source>
        <dbReference type="EMBL" id="QLG88264.1"/>
    </source>
</evidence>